<comment type="caution">
    <text evidence="2">The sequence shown here is derived from an EMBL/GenBank/DDBJ whole genome shotgun (WGS) entry which is preliminary data.</text>
</comment>
<reference evidence="2 3" key="1">
    <citation type="submission" date="2015-12" db="EMBL/GenBank/DDBJ databases">
        <title>The genome of Folsomia candida.</title>
        <authorList>
            <person name="Faddeeva A."/>
            <person name="Derks M.F."/>
            <person name="Anvar Y."/>
            <person name="Smit S."/>
            <person name="Van Straalen N."/>
            <person name="Roelofs D."/>
        </authorList>
    </citation>
    <scope>NUCLEOTIDE SEQUENCE [LARGE SCALE GENOMIC DNA]</scope>
    <source>
        <strain evidence="2 3">VU population</strain>
        <tissue evidence="2">Whole body</tissue>
    </source>
</reference>
<evidence type="ECO:0000313" key="2">
    <source>
        <dbReference type="EMBL" id="OXA50901.1"/>
    </source>
</evidence>
<organism evidence="2 3">
    <name type="scientific">Folsomia candida</name>
    <name type="common">Springtail</name>
    <dbReference type="NCBI Taxonomy" id="158441"/>
    <lineage>
        <taxon>Eukaryota</taxon>
        <taxon>Metazoa</taxon>
        <taxon>Ecdysozoa</taxon>
        <taxon>Arthropoda</taxon>
        <taxon>Hexapoda</taxon>
        <taxon>Collembola</taxon>
        <taxon>Entomobryomorpha</taxon>
        <taxon>Isotomoidea</taxon>
        <taxon>Isotomidae</taxon>
        <taxon>Proisotominae</taxon>
        <taxon>Folsomia</taxon>
    </lineage>
</organism>
<keyword evidence="3" id="KW-1185">Reference proteome</keyword>
<feature type="compositionally biased region" description="Polar residues" evidence="1">
    <location>
        <begin position="162"/>
        <end position="171"/>
    </location>
</feature>
<sequence length="379" mass="41879">MPFTKIKSCLIAPNKQEFEVGMVVVGGGGARNTTVNIFIRAGAAGNGCRGLEKLHLKNIEADVNSTWFEMFRSKLNFVADPQQYTVRGATGNAPKHDLTEPFKKLRKVYVIHVLENPSGPRRTPTTTKHAAPQARPTPSNPQPASTRGGPNNKQTPTNNKQQAPASQQKRPNINGPVGDGKKRGKTPPSNNNKSSSNAKRPKREPSPSVSSVTSRQTTKAPLRPQIGIIHTSSSSPIRPPTNQNQQNESPLQSRNAQQIPHRRLGRPGEDVSLPPPNRGRFPEDDLPNSDNGQQKTSNMNRNQEVLEDNYDASSQCSQDSQDSQDDLAELGIPNEDFKSLLKARHSLQQLKNSERNNRWTKWSLMCPYAVTVLRDLFDV</sequence>
<feature type="compositionally biased region" description="Polar residues" evidence="1">
    <location>
        <begin position="288"/>
        <end position="297"/>
    </location>
</feature>
<name>A0A226E1V4_FOLCA</name>
<protein>
    <submittedName>
        <fullName evidence="2">Uncharacterized protein</fullName>
    </submittedName>
</protein>
<feature type="compositionally biased region" description="Low complexity" evidence="1">
    <location>
        <begin position="148"/>
        <end position="161"/>
    </location>
</feature>
<accession>A0A226E1V4</accession>
<dbReference type="AlphaFoldDB" id="A0A226E1V4"/>
<feature type="compositionally biased region" description="Polar residues" evidence="1">
    <location>
        <begin position="230"/>
        <end position="258"/>
    </location>
</feature>
<proteinExistence type="predicted"/>
<feature type="region of interest" description="Disordered" evidence="1">
    <location>
        <begin position="114"/>
        <end position="297"/>
    </location>
</feature>
<dbReference type="EMBL" id="LNIX01000008">
    <property type="protein sequence ID" value="OXA50901.1"/>
    <property type="molecule type" value="Genomic_DNA"/>
</dbReference>
<gene>
    <name evidence="2" type="ORF">Fcan01_14273</name>
</gene>
<feature type="compositionally biased region" description="Polar residues" evidence="1">
    <location>
        <begin position="207"/>
        <end position="219"/>
    </location>
</feature>
<feature type="compositionally biased region" description="Low complexity" evidence="1">
    <location>
        <begin position="186"/>
        <end position="198"/>
    </location>
</feature>
<evidence type="ECO:0000313" key="3">
    <source>
        <dbReference type="Proteomes" id="UP000198287"/>
    </source>
</evidence>
<evidence type="ECO:0000256" key="1">
    <source>
        <dbReference type="SAM" id="MobiDB-lite"/>
    </source>
</evidence>
<dbReference type="Proteomes" id="UP000198287">
    <property type="component" value="Unassembled WGS sequence"/>
</dbReference>